<gene>
    <name evidence="1" type="ORF">KIW84_070787</name>
</gene>
<dbReference type="Gramene" id="Psat07G0078700-T1">
    <property type="protein sequence ID" value="KAI5383533.1"/>
    <property type="gene ID" value="KIW84_070787"/>
</dbReference>
<accession>A0A9D4VGL6</accession>
<comment type="caution">
    <text evidence="1">The sequence shown here is derived from an EMBL/GenBank/DDBJ whole genome shotgun (WGS) entry which is preliminary data.</text>
</comment>
<dbReference type="EMBL" id="JAMSHJ010000007">
    <property type="protein sequence ID" value="KAI5383533.1"/>
    <property type="molecule type" value="Genomic_DNA"/>
</dbReference>
<dbReference type="Proteomes" id="UP001058974">
    <property type="component" value="Chromosome 7"/>
</dbReference>
<reference evidence="1 2" key="1">
    <citation type="journal article" date="2022" name="Nat. Genet.">
        <title>Improved pea reference genome and pan-genome highlight genomic features and evolutionary characteristics.</title>
        <authorList>
            <person name="Yang T."/>
            <person name="Liu R."/>
            <person name="Luo Y."/>
            <person name="Hu S."/>
            <person name="Wang D."/>
            <person name="Wang C."/>
            <person name="Pandey M.K."/>
            <person name="Ge S."/>
            <person name="Xu Q."/>
            <person name="Li N."/>
            <person name="Li G."/>
            <person name="Huang Y."/>
            <person name="Saxena R.K."/>
            <person name="Ji Y."/>
            <person name="Li M."/>
            <person name="Yan X."/>
            <person name="He Y."/>
            <person name="Liu Y."/>
            <person name="Wang X."/>
            <person name="Xiang C."/>
            <person name="Varshney R.K."/>
            <person name="Ding H."/>
            <person name="Gao S."/>
            <person name="Zong X."/>
        </authorList>
    </citation>
    <scope>NUCLEOTIDE SEQUENCE [LARGE SCALE GENOMIC DNA]</scope>
    <source>
        <strain evidence="1 2">cv. Zhongwan 6</strain>
    </source>
</reference>
<dbReference type="AlphaFoldDB" id="A0A9D4VGL6"/>
<sequence length="144" mass="14747">MAPRASLASPMCLAKVSTSLGTLPTPIRLASLASPVADTVISPSSGTLCAACYSTPLSTPMCHTEVGTSMNTFRANSTTLVGTTFPSTVALTKRGAPLSTLSASWCCTPLPPAMCFAKHGAPLCPFCTSRNLASTSSTMRDAKT</sequence>
<evidence type="ECO:0000313" key="1">
    <source>
        <dbReference type="EMBL" id="KAI5383533.1"/>
    </source>
</evidence>
<organism evidence="1 2">
    <name type="scientific">Pisum sativum</name>
    <name type="common">Garden pea</name>
    <name type="synonym">Lathyrus oleraceus</name>
    <dbReference type="NCBI Taxonomy" id="3888"/>
    <lineage>
        <taxon>Eukaryota</taxon>
        <taxon>Viridiplantae</taxon>
        <taxon>Streptophyta</taxon>
        <taxon>Embryophyta</taxon>
        <taxon>Tracheophyta</taxon>
        <taxon>Spermatophyta</taxon>
        <taxon>Magnoliopsida</taxon>
        <taxon>eudicotyledons</taxon>
        <taxon>Gunneridae</taxon>
        <taxon>Pentapetalae</taxon>
        <taxon>rosids</taxon>
        <taxon>fabids</taxon>
        <taxon>Fabales</taxon>
        <taxon>Fabaceae</taxon>
        <taxon>Papilionoideae</taxon>
        <taxon>50 kb inversion clade</taxon>
        <taxon>NPAAA clade</taxon>
        <taxon>Hologalegina</taxon>
        <taxon>IRL clade</taxon>
        <taxon>Fabeae</taxon>
        <taxon>Lathyrus</taxon>
    </lineage>
</organism>
<keyword evidence="2" id="KW-1185">Reference proteome</keyword>
<protein>
    <submittedName>
        <fullName evidence="1">Uncharacterized protein</fullName>
    </submittedName>
</protein>
<evidence type="ECO:0000313" key="2">
    <source>
        <dbReference type="Proteomes" id="UP001058974"/>
    </source>
</evidence>
<name>A0A9D4VGL6_PEA</name>
<proteinExistence type="predicted"/>